<evidence type="ECO:0000313" key="4">
    <source>
        <dbReference type="EMBL" id="SPD59971.1"/>
    </source>
</evidence>
<dbReference type="Gene3D" id="2.60.120.1440">
    <property type="match status" value="1"/>
</dbReference>
<dbReference type="AlphaFoldDB" id="A0A375HNZ2"/>
<evidence type="ECO:0000259" key="1">
    <source>
        <dbReference type="Pfam" id="PF04773"/>
    </source>
</evidence>
<dbReference type="RefSeq" id="WP_018004529.1">
    <property type="nucleotide sequence ID" value="NZ_AQUR01000078.1"/>
</dbReference>
<evidence type="ECO:0000313" key="6">
    <source>
        <dbReference type="Proteomes" id="UP000256710"/>
    </source>
</evidence>
<accession>A0A375HNZ2</accession>
<proteinExistence type="predicted"/>
<keyword evidence="6" id="KW-1185">Reference proteome</keyword>
<dbReference type="GO" id="GO:0016989">
    <property type="term" value="F:sigma factor antagonist activity"/>
    <property type="evidence" value="ECO:0007669"/>
    <property type="project" value="TreeGrafter"/>
</dbReference>
<dbReference type="Pfam" id="PF16220">
    <property type="entry name" value="DUF4880"/>
    <property type="match status" value="1"/>
</dbReference>
<name>A0A375HNZ2_9BURK</name>
<dbReference type="Proteomes" id="UP000256710">
    <property type="component" value="Unassembled WGS sequence"/>
</dbReference>
<evidence type="ECO:0000313" key="5">
    <source>
        <dbReference type="Proteomes" id="UP000255168"/>
    </source>
</evidence>
<dbReference type="EMBL" id="OFTC01000033">
    <property type="protein sequence ID" value="SOZ38437.1"/>
    <property type="molecule type" value="Genomic_DNA"/>
</dbReference>
<dbReference type="InterPro" id="IPR032623">
    <property type="entry name" value="FecR_N"/>
</dbReference>
<sequence>MSLPGAPQPPIDAAITLRATQWWLTLLSPDASPASREGCARWRAEHPDHERAWQHLHDCSAAMAAMPRSVARATLASPPVRRGRRRAIALMAATMVAAGSWQWQRGGPLLAWRADHATGTGERRRVTLQDGTVIDLDTGSAIAVHYGAAERRITLLHGAIAVATAADALARPFRVGTAHGTLRALGTRFTVQWHDEATAVAVQAGAVEIRPADPAAAPRVLQAGERTRFSRAQIAPAEAGDVADTAWTQGMLAVHDMRLDRFLAQLARYRHGRLGCSGDAAGLRVSGIFPLDDTDRVLDALPHLLPVSVERWTRYWVSVRRRA</sequence>
<geneLocation type="plasmid" evidence="5">
    <name>ii</name>
</geneLocation>
<feature type="domain" description="FecR protein" evidence="1">
    <location>
        <begin position="115"/>
        <end position="208"/>
    </location>
</feature>
<feature type="domain" description="FecR N-terminal" evidence="2">
    <location>
        <begin position="19"/>
        <end position="56"/>
    </location>
</feature>
<dbReference type="EMBL" id="LT984807">
    <property type="protein sequence ID" value="SPD59971.1"/>
    <property type="molecule type" value="Genomic_DNA"/>
</dbReference>
<dbReference type="PANTHER" id="PTHR30273">
    <property type="entry name" value="PERIPLASMIC SIGNAL SENSOR AND SIGMA FACTOR ACTIVATOR FECR-RELATED"/>
    <property type="match status" value="1"/>
</dbReference>
<reference evidence="5 6" key="1">
    <citation type="submission" date="2018-01" db="EMBL/GenBank/DDBJ databases">
        <authorList>
            <person name="Clerissi C."/>
        </authorList>
    </citation>
    <scope>NUCLEOTIDE SEQUENCE [LARGE SCALE GENOMIC DNA]</scope>
    <source>
        <strain evidence="3">Cupriavidus taiwanensis STM 6082</strain>
        <strain evidence="4">Cupriavidus taiwanensis STM 6160</strain>
        <plasmid evidence="4">II</plasmid>
        <plasmid evidence="5">ii</plasmid>
    </source>
</reference>
<evidence type="ECO:0000313" key="3">
    <source>
        <dbReference type="EMBL" id="SOZ38437.1"/>
    </source>
</evidence>
<gene>
    <name evidence="3" type="ORF">CBM2605_B100388</name>
    <name evidence="4" type="ORF">CBM2607_MP20623</name>
</gene>
<geneLocation type="plasmid" evidence="4">
    <name>II</name>
</geneLocation>
<dbReference type="PIRSF" id="PIRSF018266">
    <property type="entry name" value="FecR"/>
    <property type="match status" value="1"/>
</dbReference>
<organism evidence="4 5">
    <name type="scientific">Cupriavidus neocaledonicus</name>
    <dbReference type="NCBI Taxonomy" id="1040979"/>
    <lineage>
        <taxon>Bacteria</taxon>
        <taxon>Pseudomonadati</taxon>
        <taxon>Pseudomonadota</taxon>
        <taxon>Betaproteobacteria</taxon>
        <taxon>Burkholderiales</taxon>
        <taxon>Burkholderiaceae</taxon>
        <taxon>Cupriavidus</taxon>
    </lineage>
</organism>
<dbReference type="PANTHER" id="PTHR30273:SF2">
    <property type="entry name" value="PROTEIN FECR"/>
    <property type="match status" value="1"/>
</dbReference>
<evidence type="ECO:0000259" key="2">
    <source>
        <dbReference type="Pfam" id="PF16220"/>
    </source>
</evidence>
<dbReference type="Proteomes" id="UP000255168">
    <property type="component" value="Plasmid II"/>
</dbReference>
<keyword evidence="4" id="KW-0614">Plasmid</keyword>
<dbReference type="InterPro" id="IPR012373">
    <property type="entry name" value="Ferrdict_sens_TM"/>
</dbReference>
<dbReference type="InterPro" id="IPR006860">
    <property type="entry name" value="FecR"/>
</dbReference>
<dbReference type="Pfam" id="PF04773">
    <property type="entry name" value="FecR"/>
    <property type="match status" value="1"/>
</dbReference>
<protein>
    <submittedName>
        <fullName evidence="4">FecR family protein</fullName>
    </submittedName>
</protein>